<dbReference type="InterPro" id="IPR004117">
    <property type="entry name" value="7tm6_olfct_rcpt"/>
</dbReference>
<evidence type="ECO:0000256" key="6">
    <source>
        <dbReference type="ARBA" id="ARBA00022989"/>
    </source>
</evidence>
<keyword evidence="7 10" id="KW-0472">Membrane</keyword>
<dbReference type="GeneID" id="105666432"/>
<keyword evidence="9 10" id="KW-0807">Transducer</keyword>
<evidence type="ECO:0000256" key="7">
    <source>
        <dbReference type="ARBA" id="ARBA00023136"/>
    </source>
</evidence>
<dbReference type="PANTHER" id="PTHR21137">
    <property type="entry name" value="ODORANT RECEPTOR"/>
    <property type="match status" value="1"/>
</dbReference>
<comment type="caution">
    <text evidence="10">Lacks conserved residue(s) required for the propagation of feature annotation.</text>
</comment>
<evidence type="ECO:0000313" key="12">
    <source>
        <dbReference type="RefSeq" id="XP_048267488.1"/>
    </source>
</evidence>
<comment type="subcellular location">
    <subcellularLocation>
        <location evidence="1 10">Cell membrane</location>
        <topology evidence="1 10">Multi-pass membrane protein</topology>
    </subcellularLocation>
</comment>
<evidence type="ECO:0000256" key="10">
    <source>
        <dbReference type="RuleBase" id="RU351113"/>
    </source>
</evidence>
<dbReference type="GO" id="GO:0007165">
    <property type="term" value="P:signal transduction"/>
    <property type="evidence" value="ECO:0007669"/>
    <property type="project" value="UniProtKB-KW"/>
</dbReference>
<organism evidence="11 12">
    <name type="scientific">Bombus terrestris</name>
    <name type="common">Buff-tailed bumblebee</name>
    <name type="synonym">Apis terrestris</name>
    <dbReference type="NCBI Taxonomy" id="30195"/>
    <lineage>
        <taxon>Eukaryota</taxon>
        <taxon>Metazoa</taxon>
        <taxon>Ecdysozoa</taxon>
        <taxon>Arthropoda</taxon>
        <taxon>Hexapoda</taxon>
        <taxon>Insecta</taxon>
        <taxon>Pterygota</taxon>
        <taxon>Neoptera</taxon>
        <taxon>Endopterygota</taxon>
        <taxon>Hymenoptera</taxon>
        <taxon>Apocrita</taxon>
        <taxon>Aculeata</taxon>
        <taxon>Apoidea</taxon>
        <taxon>Anthophila</taxon>
        <taxon>Apidae</taxon>
        <taxon>Bombus</taxon>
        <taxon>Bombus</taxon>
    </lineage>
</organism>
<gene>
    <name evidence="12" type="primary">LOC105666432</name>
</gene>
<comment type="similarity">
    <text evidence="10">Belongs to the insect chemoreceptor superfamily. Heteromeric odorant receptor channel (TC 1.A.69) family.</text>
</comment>
<evidence type="ECO:0000313" key="11">
    <source>
        <dbReference type="Proteomes" id="UP000835206"/>
    </source>
</evidence>
<dbReference type="Proteomes" id="UP000835206">
    <property type="component" value="Chromosome 13"/>
</dbReference>
<protein>
    <recommendedName>
        <fullName evidence="10">Odorant receptor</fullName>
    </recommendedName>
</protein>
<dbReference type="GO" id="GO:0005886">
    <property type="term" value="C:plasma membrane"/>
    <property type="evidence" value="ECO:0007669"/>
    <property type="project" value="UniProtKB-SubCell"/>
</dbReference>
<keyword evidence="8 10" id="KW-0675">Receptor</keyword>
<keyword evidence="2" id="KW-1003">Cell membrane</keyword>
<keyword evidence="5 10" id="KW-0552">Olfaction</keyword>
<feature type="transmembrane region" description="Helical" evidence="10">
    <location>
        <begin position="196"/>
        <end position="217"/>
    </location>
</feature>
<accession>A0A9C6SKW0</accession>
<feature type="transmembrane region" description="Helical" evidence="10">
    <location>
        <begin position="73"/>
        <end position="94"/>
    </location>
</feature>
<dbReference type="GO" id="GO:0004984">
    <property type="term" value="F:olfactory receptor activity"/>
    <property type="evidence" value="ECO:0007669"/>
    <property type="project" value="InterPro"/>
</dbReference>
<reference evidence="12" key="1">
    <citation type="submission" date="2025-08" db="UniProtKB">
        <authorList>
            <consortium name="RefSeq"/>
        </authorList>
    </citation>
    <scope>IDENTIFICATION</scope>
</reference>
<evidence type="ECO:0000256" key="9">
    <source>
        <dbReference type="ARBA" id="ARBA00023224"/>
    </source>
</evidence>
<dbReference type="Pfam" id="PF02949">
    <property type="entry name" value="7tm_6"/>
    <property type="match status" value="1"/>
</dbReference>
<dbReference type="RefSeq" id="XP_048267488.1">
    <property type="nucleotide sequence ID" value="XM_048411531.1"/>
</dbReference>
<evidence type="ECO:0000256" key="5">
    <source>
        <dbReference type="ARBA" id="ARBA00022725"/>
    </source>
</evidence>
<keyword evidence="3 10" id="KW-0716">Sensory transduction</keyword>
<keyword evidence="4 10" id="KW-0812">Transmembrane</keyword>
<evidence type="ECO:0000256" key="8">
    <source>
        <dbReference type="ARBA" id="ARBA00023170"/>
    </source>
</evidence>
<proteinExistence type="inferred from homology"/>
<evidence type="ECO:0000256" key="1">
    <source>
        <dbReference type="ARBA" id="ARBA00004651"/>
    </source>
</evidence>
<sequence length="353" mass="40456">MDIFYNVETQDDLSENFSVTVTVLITSCKFVSLVLGRKTIINILGLLKKKPFVPENNGEVEIYAKYDNLIERIAMFYTIQNAFCVLSLIVATLMTDFKFKKLAFRAWLPFDFTSSWFAFSMTFIYQFVGSMVISAGISIFDTLFAGLLLQICCQFEILVNRLHNIGGDEIQSLKHCVRHHNAIYSNCRFAEIVNNLFSKMMCVQFMVSAAAICFNVYRVTESNAGSQLIGSVLFIFSALLQTFYFCWFGDFLVTQKPVDFLSLQSLDIPNMIYHSDWTNLSNDAKKMLLIIMARSLTPVEITSAYILPMNLESFKGVSIYVEIHYSSEWKIRLMRILNKLSNSQCETDLSLKY</sequence>
<keyword evidence="6 10" id="KW-1133">Transmembrane helix</keyword>
<dbReference type="GO" id="GO:0005549">
    <property type="term" value="F:odorant binding"/>
    <property type="evidence" value="ECO:0007669"/>
    <property type="project" value="InterPro"/>
</dbReference>
<dbReference type="KEGG" id="bter:105666432"/>
<dbReference type="PANTHER" id="PTHR21137:SF35">
    <property type="entry name" value="ODORANT RECEPTOR 19A-RELATED"/>
    <property type="match status" value="1"/>
</dbReference>
<evidence type="ECO:0000256" key="3">
    <source>
        <dbReference type="ARBA" id="ARBA00022606"/>
    </source>
</evidence>
<feature type="transmembrane region" description="Helical" evidence="10">
    <location>
        <begin position="229"/>
        <end position="253"/>
    </location>
</feature>
<evidence type="ECO:0000256" key="2">
    <source>
        <dbReference type="ARBA" id="ARBA00022475"/>
    </source>
</evidence>
<dbReference type="AlphaFoldDB" id="A0A9C6SKW0"/>
<name>A0A9C6SKW0_BOMTE</name>
<dbReference type="OrthoDB" id="6597368at2759"/>
<keyword evidence="11" id="KW-1185">Reference proteome</keyword>
<evidence type="ECO:0000256" key="4">
    <source>
        <dbReference type="ARBA" id="ARBA00022692"/>
    </source>
</evidence>